<evidence type="ECO:0000313" key="4">
    <source>
        <dbReference type="Proteomes" id="UP001269375"/>
    </source>
</evidence>
<accession>A0ABU1GX40</accession>
<protein>
    <submittedName>
        <fullName evidence="3">DUF2489 domain-containing protein</fullName>
    </submittedName>
</protein>
<reference evidence="3 4" key="1">
    <citation type="submission" date="2023-04" db="EMBL/GenBank/DDBJ databases">
        <title>A long-awaited taxogenomic arrangement of the family Halomonadaceae.</title>
        <authorList>
            <person name="De La Haba R."/>
            <person name="Chuvochina M."/>
            <person name="Wittouck S."/>
            <person name="Arahal D.R."/>
            <person name="Sanchez-Porro C."/>
            <person name="Hugenholtz P."/>
            <person name="Ventosa A."/>
        </authorList>
    </citation>
    <scope>NUCLEOTIDE SEQUENCE [LARGE SCALE GENOMIC DNA]</scope>
    <source>
        <strain evidence="3 4">DSM 22428</strain>
    </source>
</reference>
<evidence type="ECO:0000313" key="3">
    <source>
        <dbReference type="EMBL" id="MDR5896007.1"/>
    </source>
</evidence>
<dbReference type="Pfam" id="PF10675">
    <property type="entry name" value="DUF2489"/>
    <property type="match status" value="1"/>
</dbReference>
<evidence type="ECO:0000256" key="1">
    <source>
        <dbReference type="SAM" id="Phobius"/>
    </source>
</evidence>
<sequence length="162" mass="18149">MNLSSTVLVLVLVIGISVVLGLAFYAKKLWGEVDKRQKQAQAEHDRAKQQCLANLDVLSQAVIADQVDLIEGVLRCCVILDIYDASLFERSALKPLLNIREKAQRFHTHGARQELTPRERMKEDKERLELAGEYRNDIRAAAFDIQTFSAGHAGAVMAHEAH</sequence>
<name>A0ABU1GX40_9GAMM</name>
<keyword evidence="1" id="KW-0812">Transmembrane</keyword>
<dbReference type="InterPro" id="IPR019617">
    <property type="entry name" value="DUF2489"/>
</dbReference>
<proteinExistence type="predicted"/>
<gene>
    <name evidence="3" type="ORF">QC825_07995</name>
</gene>
<keyword evidence="1" id="KW-1133">Transmembrane helix</keyword>
<keyword evidence="4" id="KW-1185">Reference proteome</keyword>
<keyword evidence="1" id="KW-0472">Membrane</keyword>
<evidence type="ECO:0000259" key="2">
    <source>
        <dbReference type="Pfam" id="PF10675"/>
    </source>
</evidence>
<organism evidence="3 4">
    <name type="scientific">Larsenimonas suaedae</name>
    <dbReference type="NCBI Taxonomy" id="1851019"/>
    <lineage>
        <taxon>Bacteria</taxon>
        <taxon>Pseudomonadati</taxon>
        <taxon>Pseudomonadota</taxon>
        <taxon>Gammaproteobacteria</taxon>
        <taxon>Oceanospirillales</taxon>
        <taxon>Halomonadaceae</taxon>
        <taxon>Larsenimonas</taxon>
    </lineage>
</organism>
<feature type="domain" description="DUF2489" evidence="2">
    <location>
        <begin position="19"/>
        <end position="142"/>
    </location>
</feature>
<dbReference type="RefSeq" id="WP_251589946.1">
    <property type="nucleotide sequence ID" value="NZ_JAMLJI010000001.1"/>
</dbReference>
<feature type="transmembrane region" description="Helical" evidence="1">
    <location>
        <begin position="6"/>
        <end position="26"/>
    </location>
</feature>
<dbReference type="Proteomes" id="UP001269375">
    <property type="component" value="Unassembled WGS sequence"/>
</dbReference>
<dbReference type="EMBL" id="JARWAO010000003">
    <property type="protein sequence ID" value="MDR5896007.1"/>
    <property type="molecule type" value="Genomic_DNA"/>
</dbReference>
<comment type="caution">
    <text evidence="3">The sequence shown here is derived from an EMBL/GenBank/DDBJ whole genome shotgun (WGS) entry which is preliminary data.</text>
</comment>